<dbReference type="RefSeq" id="WP_326840760.1">
    <property type="nucleotide sequence ID" value="NZ_SVNY01000006.1"/>
</dbReference>
<dbReference type="Proteomes" id="UP000754750">
    <property type="component" value="Unassembled WGS sequence"/>
</dbReference>
<sequence>MSDNQFKERLSLEQITYVSSAEGMARKVLTDIKKSRLTKQQLAEAFRTDTGLTLPYQNIVQLGRLLEELTELAGKLK</sequence>
<dbReference type="EMBL" id="SVNY01000006">
    <property type="protein sequence ID" value="MBE6834248.1"/>
    <property type="molecule type" value="Genomic_DNA"/>
</dbReference>
<proteinExistence type="predicted"/>
<reference evidence="1" key="1">
    <citation type="submission" date="2019-04" db="EMBL/GenBank/DDBJ databases">
        <title>Evolution of Biomass-Degrading Anaerobic Consortia Revealed by Metagenomics.</title>
        <authorList>
            <person name="Peng X."/>
        </authorList>
    </citation>
    <scope>NUCLEOTIDE SEQUENCE</scope>
    <source>
        <strain evidence="1">SIG551</strain>
    </source>
</reference>
<comment type="caution">
    <text evidence="1">The sequence shown here is derived from an EMBL/GenBank/DDBJ whole genome shotgun (WGS) entry which is preliminary data.</text>
</comment>
<organism evidence="1 2">
    <name type="scientific">Faecalispora sporosphaeroides</name>
    <dbReference type="NCBI Taxonomy" id="1549"/>
    <lineage>
        <taxon>Bacteria</taxon>
        <taxon>Bacillati</taxon>
        <taxon>Bacillota</taxon>
        <taxon>Clostridia</taxon>
        <taxon>Eubacteriales</taxon>
        <taxon>Oscillospiraceae</taxon>
        <taxon>Faecalispora</taxon>
    </lineage>
</organism>
<dbReference type="AlphaFoldDB" id="A0A928KT95"/>
<protein>
    <submittedName>
        <fullName evidence="1">Uncharacterized protein</fullName>
    </submittedName>
</protein>
<gene>
    <name evidence="1" type="ORF">E7512_11850</name>
</gene>
<name>A0A928KT95_9FIRM</name>
<evidence type="ECO:0000313" key="1">
    <source>
        <dbReference type="EMBL" id="MBE6834248.1"/>
    </source>
</evidence>
<accession>A0A928KT95</accession>
<evidence type="ECO:0000313" key="2">
    <source>
        <dbReference type="Proteomes" id="UP000754750"/>
    </source>
</evidence>